<dbReference type="AlphaFoldDB" id="A0A0A9HL76"/>
<evidence type="ECO:0000313" key="1">
    <source>
        <dbReference type="EMBL" id="JAE35591.1"/>
    </source>
</evidence>
<proteinExistence type="predicted"/>
<dbReference type="EMBL" id="GBRH01162305">
    <property type="protein sequence ID" value="JAE35591.1"/>
    <property type="molecule type" value="Transcribed_RNA"/>
</dbReference>
<reference evidence="1" key="2">
    <citation type="journal article" date="2015" name="Data Brief">
        <title>Shoot transcriptome of the giant reed, Arundo donax.</title>
        <authorList>
            <person name="Barrero R.A."/>
            <person name="Guerrero F.D."/>
            <person name="Moolhuijzen P."/>
            <person name="Goolsby J.A."/>
            <person name="Tidwell J."/>
            <person name="Bellgard S.E."/>
            <person name="Bellgard M.I."/>
        </authorList>
    </citation>
    <scope>NUCLEOTIDE SEQUENCE</scope>
    <source>
        <tissue evidence="1">Shoot tissue taken approximately 20 cm above the soil surface</tissue>
    </source>
</reference>
<name>A0A0A9HL76_ARUDO</name>
<accession>A0A0A9HL76</accession>
<reference evidence="1" key="1">
    <citation type="submission" date="2014-09" db="EMBL/GenBank/DDBJ databases">
        <authorList>
            <person name="Magalhaes I.L.F."/>
            <person name="Oliveira U."/>
            <person name="Santos F.R."/>
            <person name="Vidigal T.H.D.A."/>
            <person name="Brescovit A.D."/>
            <person name="Santos A.J."/>
        </authorList>
    </citation>
    <scope>NUCLEOTIDE SEQUENCE</scope>
    <source>
        <tissue evidence="1">Shoot tissue taken approximately 20 cm above the soil surface</tissue>
    </source>
</reference>
<protein>
    <submittedName>
        <fullName evidence="1">Uncharacterized protein</fullName>
    </submittedName>
</protein>
<organism evidence="1">
    <name type="scientific">Arundo donax</name>
    <name type="common">Giant reed</name>
    <name type="synonym">Donax arundinaceus</name>
    <dbReference type="NCBI Taxonomy" id="35708"/>
    <lineage>
        <taxon>Eukaryota</taxon>
        <taxon>Viridiplantae</taxon>
        <taxon>Streptophyta</taxon>
        <taxon>Embryophyta</taxon>
        <taxon>Tracheophyta</taxon>
        <taxon>Spermatophyta</taxon>
        <taxon>Magnoliopsida</taxon>
        <taxon>Liliopsida</taxon>
        <taxon>Poales</taxon>
        <taxon>Poaceae</taxon>
        <taxon>PACMAD clade</taxon>
        <taxon>Arundinoideae</taxon>
        <taxon>Arundineae</taxon>
        <taxon>Arundo</taxon>
    </lineage>
</organism>
<sequence>MGQIILKSGTKGTWYFDMPSKEFKSSTR</sequence>